<evidence type="ECO:0000256" key="2">
    <source>
        <dbReference type="ARBA" id="ARBA00002681"/>
    </source>
</evidence>
<keyword evidence="10" id="KW-1185">Reference proteome</keyword>
<evidence type="ECO:0000313" key="9">
    <source>
        <dbReference type="EMBL" id="PZX62384.1"/>
    </source>
</evidence>
<dbReference type="EC" id="3.1.1.31" evidence="5 7"/>
<protein>
    <recommendedName>
        <fullName evidence="6 7">6-phosphogluconolactonase</fullName>
        <shortName evidence="7">6PGL</shortName>
        <ecNumber evidence="5 7">3.1.1.31</ecNumber>
    </recommendedName>
</protein>
<proteinExistence type="inferred from homology"/>
<evidence type="ECO:0000256" key="5">
    <source>
        <dbReference type="ARBA" id="ARBA00013198"/>
    </source>
</evidence>
<accession>A0A2W7RPW3</accession>
<dbReference type="UniPathway" id="UPA00115">
    <property type="reaction ID" value="UER00409"/>
</dbReference>
<dbReference type="InterPro" id="IPR037171">
    <property type="entry name" value="NagB/RpiA_transferase-like"/>
</dbReference>
<comment type="catalytic activity">
    <reaction evidence="1 7">
        <text>6-phospho-D-glucono-1,5-lactone + H2O = 6-phospho-D-gluconate + H(+)</text>
        <dbReference type="Rhea" id="RHEA:12556"/>
        <dbReference type="ChEBI" id="CHEBI:15377"/>
        <dbReference type="ChEBI" id="CHEBI:15378"/>
        <dbReference type="ChEBI" id="CHEBI:57955"/>
        <dbReference type="ChEBI" id="CHEBI:58759"/>
        <dbReference type="EC" id="3.1.1.31"/>
    </reaction>
</comment>
<comment type="similarity">
    <text evidence="4 7">Belongs to the glucosamine/galactosamine-6-phosphate isomerase family. 6-phosphogluconolactonase subfamily.</text>
</comment>
<dbReference type="PANTHER" id="PTHR11054">
    <property type="entry name" value="6-PHOSPHOGLUCONOLACTONASE"/>
    <property type="match status" value="1"/>
</dbReference>
<evidence type="ECO:0000256" key="4">
    <source>
        <dbReference type="ARBA" id="ARBA00010662"/>
    </source>
</evidence>
<dbReference type="InterPro" id="IPR006148">
    <property type="entry name" value="Glc/Gal-6P_isomerase"/>
</dbReference>
<evidence type="ECO:0000256" key="1">
    <source>
        <dbReference type="ARBA" id="ARBA00000832"/>
    </source>
</evidence>
<dbReference type="EMBL" id="QKZV01000005">
    <property type="protein sequence ID" value="PZX62384.1"/>
    <property type="molecule type" value="Genomic_DNA"/>
</dbReference>
<dbReference type="GO" id="GO:0017057">
    <property type="term" value="F:6-phosphogluconolactonase activity"/>
    <property type="evidence" value="ECO:0007669"/>
    <property type="project" value="UniProtKB-UniRule"/>
</dbReference>
<dbReference type="Proteomes" id="UP000249720">
    <property type="component" value="Unassembled WGS sequence"/>
</dbReference>
<dbReference type="Gene3D" id="3.40.50.1360">
    <property type="match status" value="1"/>
</dbReference>
<name>A0A2W7RPW3_9BACT</name>
<reference evidence="9 10" key="1">
    <citation type="submission" date="2018-06" db="EMBL/GenBank/DDBJ databases">
        <title>Genomic Encyclopedia of Archaeal and Bacterial Type Strains, Phase II (KMG-II): from individual species to whole genera.</title>
        <authorList>
            <person name="Goeker M."/>
        </authorList>
    </citation>
    <scope>NUCLEOTIDE SEQUENCE [LARGE SCALE GENOMIC DNA]</scope>
    <source>
        <strain evidence="9 10">DSM 23241</strain>
    </source>
</reference>
<evidence type="ECO:0000313" key="10">
    <source>
        <dbReference type="Proteomes" id="UP000249720"/>
    </source>
</evidence>
<dbReference type="InterPro" id="IPR039104">
    <property type="entry name" value="6PGL"/>
</dbReference>
<comment type="caution">
    <text evidence="9">The sequence shown here is derived from an EMBL/GenBank/DDBJ whole genome shotgun (WGS) entry which is preliminary data.</text>
</comment>
<keyword evidence="7" id="KW-0378">Hydrolase</keyword>
<gene>
    <name evidence="7" type="primary">pgl</name>
    <name evidence="9" type="ORF">LX80_01867</name>
</gene>
<dbReference type="SUPFAM" id="SSF100950">
    <property type="entry name" value="NagB/RpiA/CoA transferase-like"/>
    <property type="match status" value="1"/>
</dbReference>
<feature type="domain" description="Glucosamine/galactosamine-6-phosphate isomerase" evidence="8">
    <location>
        <begin position="8"/>
        <end position="229"/>
    </location>
</feature>
<evidence type="ECO:0000256" key="6">
    <source>
        <dbReference type="ARBA" id="ARBA00020337"/>
    </source>
</evidence>
<comment type="function">
    <text evidence="2 7">Hydrolysis of 6-phosphogluconolactone to 6-phosphogluconate.</text>
</comment>
<dbReference type="RefSeq" id="WP_111295570.1">
    <property type="nucleotide sequence ID" value="NZ_QKZV01000005.1"/>
</dbReference>
<dbReference type="PANTHER" id="PTHR11054:SF0">
    <property type="entry name" value="6-PHOSPHOGLUCONOLACTONASE"/>
    <property type="match status" value="1"/>
</dbReference>
<dbReference type="GO" id="GO:0005975">
    <property type="term" value="P:carbohydrate metabolic process"/>
    <property type="evidence" value="ECO:0007669"/>
    <property type="project" value="UniProtKB-UniRule"/>
</dbReference>
<organism evidence="9 10">
    <name type="scientific">Hydrotalea sandarakina</name>
    <dbReference type="NCBI Taxonomy" id="1004304"/>
    <lineage>
        <taxon>Bacteria</taxon>
        <taxon>Pseudomonadati</taxon>
        <taxon>Bacteroidota</taxon>
        <taxon>Chitinophagia</taxon>
        <taxon>Chitinophagales</taxon>
        <taxon>Chitinophagaceae</taxon>
        <taxon>Hydrotalea</taxon>
    </lineage>
</organism>
<dbReference type="OrthoDB" id="9810967at2"/>
<comment type="pathway">
    <text evidence="3 7">Carbohydrate degradation; pentose phosphate pathway; D-ribulose 5-phosphate from D-glucose 6-phosphate (oxidative stage): step 2/3.</text>
</comment>
<dbReference type="NCBIfam" id="TIGR01198">
    <property type="entry name" value="pgl"/>
    <property type="match status" value="1"/>
</dbReference>
<dbReference type="CDD" id="cd01400">
    <property type="entry name" value="6PGL"/>
    <property type="match status" value="1"/>
</dbReference>
<dbReference type="AlphaFoldDB" id="A0A2W7RPW3"/>
<dbReference type="GO" id="GO:0006098">
    <property type="term" value="P:pentose-phosphate shunt"/>
    <property type="evidence" value="ECO:0007669"/>
    <property type="project" value="UniProtKB-UniPathway"/>
</dbReference>
<dbReference type="InterPro" id="IPR005900">
    <property type="entry name" value="6-phosphogluconolactonase_DevB"/>
</dbReference>
<dbReference type="Pfam" id="PF01182">
    <property type="entry name" value="Glucosamine_iso"/>
    <property type="match status" value="1"/>
</dbReference>
<evidence type="ECO:0000259" key="8">
    <source>
        <dbReference type="Pfam" id="PF01182"/>
    </source>
</evidence>
<evidence type="ECO:0000256" key="3">
    <source>
        <dbReference type="ARBA" id="ARBA00004961"/>
    </source>
</evidence>
<sequence length="243" mass="27136">MPLHVEPSVDALMHTVANWMVELIADTLKKQSRFTIALSGGNTPKSLHLLLASPTYRNKIEWDKLHFFWGDERFVPFNDERNNAKMAFDTLLNSVPVKKEQIHIMQTENITPEASAEAYEAILHKYFNNQPFSFDLVLLGMGDDGHTLSLFPGTNVIHETQKWVTSLWLAAQDMYRVTLTAPIVNQSAHVAFITTGSNKAHALKAVLEGPSNVDQYPSQIIQPKGSLHWFADAAATALLTPSV</sequence>
<evidence type="ECO:0000256" key="7">
    <source>
        <dbReference type="RuleBase" id="RU365095"/>
    </source>
</evidence>